<name>A0ABR2UG86_9PEZI</name>
<proteinExistence type="inferred from homology"/>
<evidence type="ECO:0000256" key="5">
    <source>
        <dbReference type="ARBA" id="ARBA00023002"/>
    </source>
</evidence>
<evidence type="ECO:0000256" key="1">
    <source>
        <dbReference type="ARBA" id="ARBA00001971"/>
    </source>
</evidence>
<dbReference type="CDD" id="cd11041">
    <property type="entry name" value="CYP503A1-like"/>
    <property type="match status" value="1"/>
</dbReference>
<gene>
    <name evidence="9" type="ORF">SUNI508_02565</name>
</gene>
<dbReference type="SUPFAM" id="SSF48264">
    <property type="entry name" value="Cytochrome P450"/>
    <property type="match status" value="1"/>
</dbReference>
<dbReference type="PANTHER" id="PTHR46206">
    <property type="entry name" value="CYTOCHROME P450"/>
    <property type="match status" value="1"/>
</dbReference>
<keyword evidence="6 8" id="KW-0408">Iron</keyword>
<evidence type="ECO:0000256" key="6">
    <source>
        <dbReference type="ARBA" id="ARBA00023004"/>
    </source>
</evidence>
<reference evidence="9 10" key="1">
    <citation type="journal article" date="2024" name="J. Plant Pathol.">
        <title>Sequence and assembly of the genome of Seiridium unicorne, isolate CBS 538.82, causal agent of cypress canker disease.</title>
        <authorList>
            <person name="Scali E."/>
            <person name="Rocca G.D."/>
            <person name="Danti R."/>
            <person name="Garbelotto M."/>
            <person name="Barberini S."/>
            <person name="Baroncelli R."/>
            <person name="Emiliani G."/>
        </authorList>
    </citation>
    <scope>NUCLEOTIDE SEQUENCE [LARGE SCALE GENOMIC DNA]</scope>
    <source>
        <strain evidence="9 10">BM-138-508</strain>
    </source>
</reference>
<dbReference type="InterPro" id="IPR001128">
    <property type="entry name" value="Cyt_P450"/>
</dbReference>
<evidence type="ECO:0000256" key="8">
    <source>
        <dbReference type="RuleBase" id="RU000461"/>
    </source>
</evidence>
<protein>
    <submittedName>
        <fullName evidence="9">Cytochrome P450</fullName>
    </submittedName>
</protein>
<dbReference type="Pfam" id="PF00067">
    <property type="entry name" value="p450"/>
    <property type="match status" value="1"/>
</dbReference>
<dbReference type="Proteomes" id="UP001408356">
    <property type="component" value="Unassembled WGS sequence"/>
</dbReference>
<evidence type="ECO:0000256" key="4">
    <source>
        <dbReference type="ARBA" id="ARBA00022723"/>
    </source>
</evidence>
<evidence type="ECO:0000256" key="7">
    <source>
        <dbReference type="ARBA" id="ARBA00023033"/>
    </source>
</evidence>
<organism evidence="9 10">
    <name type="scientific">Seiridium unicorne</name>
    <dbReference type="NCBI Taxonomy" id="138068"/>
    <lineage>
        <taxon>Eukaryota</taxon>
        <taxon>Fungi</taxon>
        <taxon>Dikarya</taxon>
        <taxon>Ascomycota</taxon>
        <taxon>Pezizomycotina</taxon>
        <taxon>Sordariomycetes</taxon>
        <taxon>Xylariomycetidae</taxon>
        <taxon>Amphisphaeriales</taxon>
        <taxon>Sporocadaceae</taxon>
        <taxon>Seiridium</taxon>
    </lineage>
</organism>
<sequence>MLAVVLFVTALSVAAWVLANLIRRLFSSYGLPRSLPWVGVDSHCGPLARARAHFTSFFNLQSLLDDGYENYSKLDKPYVLPYFINGPQVILPTSQMRWLLAQPDSVLSQEHVNRQFLEADHTFLHANLVKDPVHPEIIKHELTRQIGAFTDDIVEEMNCCLEEYWGSDTENWQEVRLYDTMLDVIARLSTRVFIGQPLCHDRDFLKTCRSFNRNVALSAAALSIFPELLRPLFAPLVTLYDYLQYQKCSLYIMPVIRERLAQARPKEKLPIFDSKVSNDYVQWAINHALAKPVLDPRELDTRVIACRFSVLCFAAIQSSVITLTNCLFDIAASATCDSSLDTMCKEVGSEIADAGWSRATLARMTHVDSALRESLRLNGFIERGVMKLVVALEGVTLPDGSHIPYGTKVGISGYSVHHDSDVYKDATTYDAFRFAEAKDGKPLAFVTTSEKFMGFSHGSHACPGRFFAANQLKIALAHIVRHYEIHPIAKRPVNRWFFGHIAPPLHETLRVRRKKS</sequence>
<accession>A0ABR2UG86</accession>
<keyword evidence="4 8" id="KW-0479">Metal-binding</keyword>
<evidence type="ECO:0000256" key="2">
    <source>
        <dbReference type="ARBA" id="ARBA00010617"/>
    </source>
</evidence>
<keyword evidence="3 8" id="KW-0349">Heme</keyword>
<dbReference type="PANTHER" id="PTHR46206:SF1">
    <property type="entry name" value="P450, PUTATIVE (EUROFUNG)-RELATED"/>
    <property type="match status" value="1"/>
</dbReference>
<keyword evidence="5 8" id="KW-0560">Oxidoreductase</keyword>
<dbReference type="InterPro" id="IPR017972">
    <property type="entry name" value="Cyt_P450_CS"/>
</dbReference>
<dbReference type="PROSITE" id="PS00086">
    <property type="entry name" value="CYTOCHROME_P450"/>
    <property type="match status" value="1"/>
</dbReference>
<dbReference type="Gene3D" id="1.10.630.10">
    <property type="entry name" value="Cytochrome P450"/>
    <property type="match status" value="1"/>
</dbReference>
<evidence type="ECO:0000313" key="9">
    <source>
        <dbReference type="EMBL" id="KAK9413366.1"/>
    </source>
</evidence>
<dbReference type="InterPro" id="IPR036396">
    <property type="entry name" value="Cyt_P450_sf"/>
</dbReference>
<dbReference type="PRINTS" id="PR00465">
    <property type="entry name" value="EP450IV"/>
</dbReference>
<dbReference type="EMBL" id="JARVKF010000440">
    <property type="protein sequence ID" value="KAK9413366.1"/>
    <property type="molecule type" value="Genomic_DNA"/>
</dbReference>
<evidence type="ECO:0000256" key="3">
    <source>
        <dbReference type="ARBA" id="ARBA00022617"/>
    </source>
</evidence>
<comment type="similarity">
    <text evidence="2 8">Belongs to the cytochrome P450 family.</text>
</comment>
<keyword evidence="10" id="KW-1185">Reference proteome</keyword>
<comment type="caution">
    <text evidence="9">The sequence shown here is derived from an EMBL/GenBank/DDBJ whole genome shotgun (WGS) entry which is preliminary data.</text>
</comment>
<evidence type="ECO:0000313" key="10">
    <source>
        <dbReference type="Proteomes" id="UP001408356"/>
    </source>
</evidence>
<dbReference type="InterPro" id="IPR002403">
    <property type="entry name" value="Cyt_P450_E_grp-IV"/>
</dbReference>
<comment type="cofactor">
    <cofactor evidence="1">
        <name>heme</name>
        <dbReference type="ChEBI" id="CHEBI:30413"/>
    </cofactor>
</comment>
<keyword evidence="7 8" id="KW-0503">Monooxygenase</keyword>